<sequence precursor="true">MKSSVFNVPCSIALLSLLLFSGCGNQDPRPDLQTVEGILTINGEPATGAVMVFYPADGEEFDSRGTRPRAKVDEKGHFQLTTYQHGDGAPAGEYQVGILWFDNPNSDKPWNKLGKKYSIPQDSEITITVEEGNNQLTPIELENVQLTKRPVRKRKTQDADQLDE</sequence>
<keyword evidence="3" id="KW-1185">Reference proteome</keyword>
<protein>
    <recommendedName>
        <fullName evidence="4">Carboxypeptidase regulatory-like domain-containing protein</fullName>
    </recommendedName>
</protein>
<dbReference type="PROSITE" id="PS51257">
    <property type="entry name" value="PROKAR_LIPOPROTEIN"/>
    <property type="match status" value="1"/>
</dbReference>
<reference evidence="2 3" key="1">
    <citation type="submission" date="2019-02" db="EMBL/GenBank/DDBJ databases">
        <title>Deep-cultivation of Planctomycetes and their phenomic and genomic characterization uncovers novel biology.</title>
        <authorList>
            <person name="Wiegand S."/>
            <person name="Jogler M."/>
            <person name="Boedeker C."/>
            <person name="Pinto D."/>
            <person name="Vollmers J."/>
            <person name="Rivas-Marin E."/>
            <person name="Kohn T."/>
            <person name="Peeters S.H."/>
            <person name="Heuer A."/>
            <person name="Rast P."/>
            <person name="Oberbeckmann S."/>
            <person name="Bunk B."/>
            <person name="Jeske O."/>
            <person name="Meyerdierks A."/>
            <person name="Storesund J.E."/>
            <person name="Kallscheuer N."/>
            <person name="Luecker S."/>
            <person name="Lage O.M."/>
            <person name="Pohl T."/>
            <person name="Merkel B.J."/>
            <person name="Hornburger P."/>
            <person name="Mueller R.-W."/>
            <person name="Bruemmer F."/>
            <person name="Labrenz M."/>
            <person name="Spormann A.M."/>
            <person name="Op den Camp H."/>
            <person name="Overmann J."/>
            <person name="Amann R."/>
            <person name="Jetten M.S.M."/>
            <person name="Mascher T."/>
            <person name="Medema M.H."/>
            <person name="Devos D.P."/>
            <person name="Kaster A.-K."/>
            <person name="Ovreas L."/>
            <person name="Rohde M."/>
            <person name="Galperin M.Y."/>
            <person name="Jogler C."/>
        </authorList>
    </citation>
    <scope>NUCLEOTIDE SEQUENCE [LARGE SCALE GENOMIC DNA]</scope>
    <source>
        <strain evidence="2 3">HG66A1</strain>
    </source>
</reference>
<feature type="chain" id="PRO_5021965024" description="Carboxypeptidase regulatory-like domain-containing protein" evidence="1">
    <location>
        <begin position="26"/>
        <end position="164"/>
    </location>
</feature>
<evidence type="ECO:0008006" key="4">
    <source>
        <dbReference type="Google" id="ProtNLM"/>
    </source>
</evidence>
<evidence type="ECO:0000313" key="3">
    <source>
        <dbReference type="Proteomes" id="UP000320421"/>
    </source>
</evidence>
<evidence type="ECO:0000256" key="1">
    <source>
        <dbReference type="SAM" id="SignalP"/>
    </source>
</evidence>
<organism evidence="2 3">
    <name type="scientific">Gimesia chilikensis</name>
    <dbReference type="NCBI Taxonomy" id="2605989"/>
    <lineage>
        <taxon>Bacteria</taxon>
        <taxon>Pseudomonadati</taxon>
        <taxon>Planctomycetota</taxon>
        <taxon>Planctomycetia</taxon>
        <taxon>Planctomycetales</taxon>
        <taxon>Planctomycetaceae</taxon>
        <taxon>Gimesia</taxon>
    </lineage>
</organism>
<proteinExistence type="predicted"/>
<name>A0A517PLD8_9PLAN</name>
<dbReference type="EMBL" id="CP036266">
    <property type="protein sequence ID" value="QDT20188.1"/>
    <property type="molecule type" value="Genomic_DNA"/>
</dbReference>
<dbReference type="RefSeq" id="WP_232106790.1">
    <property type="nucleotide sequence ID" value="NZ_CP036266.1"/>
</dbReference>
<evidence type="ECO:0000313" key="2">
    <source>
        <dbReference type="EMBL" id="QDT20188.1"/>
    </source>
</evidence>
<dbReference type="AlphaFoldDB" id="A0A517PLD8"/>
<gene>
    <name evidence="2" type="ORF">HG66A1_19730</name>
</gene>
<feature type="signal peptide" evidence="1">
    <location>
        <begin position="1"/>
        <end position="25"/>
    </location>
</feature>
<dbReference type="Proteomes" id="UP000320421">
    <property type="component" value="Chromosome"/>
</dbReference>
<keyword evidence="1" id="KW-0732">Signal</keyword>
<accession>A0A517PLD8</accession>